<protein>
    <submittedName>
        <fullName evidence="1">Uncharacterized protein</fullName>
    </submittedName>
</protein>
<keyword evidence="2" id="KW-1185">Reference proteome</keyword>
<proteinExistence type="predicted"/>
<dbReference type="InterPro" id="IPR035986">
    <property type="entry name" value="PKD_dom_sf"/>
</dbReference>
<sequence>LTQSLHKGCLRTNARVNFDTENLDGPNASSCRLLCAQKGKLFSLLQKEVSCACTNEINLKDLSQADCTDRWRVYAVSHIQTKNDYKLNLDYILQSKNPYTKPDEDIMFNAAIDYNLYNVYKFEFDDDVVVLTTDPPVSHSWAIAGKHNVTVSTQIGIVTLVNTTQVTVEDVDEGKAPALLGVAVSHHPNALTAQVLIMVVDAYETSCVVSFGDGQESAVYVFNNSADGYT</sequence>
<feature type="non-terminal residue" evidence="1">
    <location>
        <position position="1"/>
    </location>
</feature>
<reference evidence="1" key="1">
    <citation type="submission" date="2021-04" db="EMBL/GenBank/DDBJ databases">
        <authorList>
            <consortium name="Molecular Ecology Group"/>
        </authorList>
    </citation>
    <scope>NUCLEOTIDE SEQUENCE</scope>
</reference>
<dbReference type="AlphaFoldDB" id="A0A8S4A0L7"/>
<feature type="non-terminal residue" evidence="1">
    <location>
        <position position="230"/>
    </location>
</feature>
<comment type="caution">
    <text evidence="1">The sequence shown here is derived from an EMBL/GenBank/DDBJ whole genome shotgun (WGS) entry which is preliminary data.</text>
</comment>
<organism evidence="1 2">
    <name type="scientific">Candidula unifasciata</name>
    <dbReference type="NCBI Taxonomy" id="100452"/>
    <lineage>
        <taxon>Eukaryota</taxon>
        <taxon>Metazoa</taxon>
        <taxon>Spiralia</taxon>
        <taxon>Lophotrochozoa</taxon>
        <taxon>Mollusca</taxon>
        <taxon>Gastropoda</taxon>
        <taxon>Heterobranchia</taxon>
        <taxon>Euthyneura</taxon>
        <taxon>Panpulmonata</taxon>
        <taxon>Eupulmonata</taxon>
        <taxon>Stylommatophora</taxon>
        <taxon>Helicina</taxon>
        <taxon>Helicoidea</taxon>
        <taxon>Geomitridae</taxon>
        <taxon>Candidula</taxon>
    </lineage>
</organism>
<dbReference type="EMBL" id="CAJHNH020005445">
    <property type="protein sequence ID" value="CAG5132506.1"/>
    <property type="molecule type" value="Genomic_DNA"/>
</dbReference>
<evidence type="ECO:0000313" key="2">
    <source>
        <dbReference type="Proteomes" id="UP000678393"/>
    </source>
</evidence>
<gene>
    <name evidence="1" type="ORF">CUNI_LOCUS18064</name>
</gene>
<name>A0A8S4A0L7_9EUPU</name>
<dbReference type="SUPFAM" id="SSF49299">
    <property type="entry name" value="PKD domain"/>
    <property type="match status" value="1"/>
</dbReference>
<evidence type="ECO:0000313" key="1">
    <source>
        <dbReference type="EMBL" id="CAG5132506.1"/>
    </source>
</evidence>
<accession>A0A8S4A0L7</accession>
<dbReference type="Proteomes" id="UP000678393">
    <property type="component" value="Unassembled WGS sequence"/>
</dbReference>